<evidence type="ECO:0000313" key="1">
    <source>
        <dbReference type="EMBL" id="AKA25678.1"/>
    </source>
</evidence>
<dbReference type="OrthoDB" id="6983050at2"/>
<dbReference type="PATRIC" id="fig|587753.10.peg.4226"/>
<proteinExistence type="predicted"/>
<sequence>MSQANPFIRPGQEYGAVDTESRLRALENFDVNQCRAALALHGLQKTVEKKLRSRIRQLEKLATSVVKEREGSL</sequence>
<protein>
    <submittedName>
        <fullName evidence="1">Uncharacterized protein</fullName>
    </submittedName>
</protein>
<organism evidence="1 2">
    <name type="scientific">Pseudomonas chlororaphis</name>
    <dbReference type="NCBI Taxonomy" id="587753"/>
    <lineage>
        <taxon>Bacteria</taxon>
        <taxon>Pseudomonadati</taxon>
        <taxon>Pseudomonadota</taxon>
        <taxon>Gammaproteobacteria</taxon>
        <taxon>Pseudomonadales</taxon>
        <taxon>Pseudomonadaceae</taxon>
        <taxon>Pseudomonas</taxon>
    </lineage>
</organism>
<dbReference type="KEGG" id="pcz:PCL1606_42310"/>
<accession>A0A0D5Y2W6</accession>
<dbReference type="Proteomes" id="UP000032748">
    <property type="component" value="Chromosome"/>
</dbReference>
<dbReference type="EMBL" id="CP011110">
    <property type="protein sequence ID" value="AKA25678.1"/>
    <property type="molecule type" value="Genomic_DNA"/>
</dbReference>
<evidence type="ECO:0000313" key="2">
    <source>
        <dbReference type="Proteomes" id="UP000032748"/>
    </source>
</evidence>
<name>A0A0D5Y2W6_9PSED</name>
<gene>
    <name evidence="1" type="ORF">PCL1606_42310</name>
</gene>
<dbReference type="RefSeq" id="WP_045884614.1">
    <property type="nucleotide sequence ID" value="NZ_CP011110.1"/>
</dbReference>
<dbReference type="AlphaFoldDB" id="A0A0D5Y2W6"/>
<reference evidence="1 2" key="1">
    <citation type="journal article" date="2015" name="Mol. Plant Microbe Interact.">
        <title>Comparative Genomic Analysis of Pseudomonas chlororaphis PCL1606 Reveals New Insight into Antifungal Compounds Involved in Biocontrol.</title>
        <authorList>
            <person name="Calderon C.E."/>
            <person name="Ramos C."/>
            <person name="de Vicente A."/>
            <person name="Cazorla F.M."/>
        </authorList>
    </citation>
    <scope>NUCLEOTIDE SEQUENCE [LARGE SCALE GENOMIC DNA]</scope>
    <source>
        <strain evidence="1 2">PCL1606</strain>
    </source>
</reference>